<accession>A0AAW1U709</accession>
<comment type="caution">
    <text evidence="2">The sequence shown here is derived from an EMBL/GenBank/DDBJ whole genome shotgun (WGS) entry which is preliminary data.</text>
</comment>
<proteinExistence type="predicted"/>
<protein>
    <submittedName>
        <fullName evidence="2">Uncharacterized protein</fullName>
    </submittedName>
</protein>
<dbReference type="EMBL" id="JARQZJ010000036">
    <property type="protein sequence ID" value="KAK9876411.1"/>
    <property type="molecule type" value="Genomic_DNA"/>
</dbReference>
<feature type="region of interest" description="Disordered" evidence="1">
    <location>
        <begin position="29"/>
        <end position="72"/>
    </location>
</feature>
<dbReference type="Proteomes" id="UP001431783">
    <property type="component" value="Unassembled WGS sequence"/>
</dbReference>
<dbReference type="AlphaFoldDB" id="A0AAW1U709"/>
<gene>
    <name evidence="2" type="ORF">WA026_012725</name>
</gene>
<keyword evidence="3" id="KW-1185">Reference proteome</keyword>
<evidence type="ECO:0000313" key="3">
    <source>
        <dbReference type="Proteomes" id="UP001431783"/>
    </source>
</evidence>
<organism evidence="2 3">
    <name type="scientific">Henosepilachna vigintioctopunctata</name>
    <dbReference type="NCBI Taxonomy" id="420089"/>
    <lineage>
        <taxon>Eukaryota</taxon>
        <taxon>Metazoa</taxon>
        <taxon>Ecdysozoa</taxon>
        <taxon>Arthropoda</taxon>
        <taxon>Hexapoda</taxon>
        <taxon>Insecta</taxon>
        <taxon>Pterygota</taxon>
        <taxon>Neoptera</taxon>
        <taxon>Endopterygota</taxon>
        <taxon>Coleoptera</taxon>
        <taxon>Polyphaga</taxon>
        <taxon>Cucujiformia</taxon>
        <taxon>Coccinelloidea</taxon>
        <taxon>Coccinellidae</taxon>
        <taxon>Epilachninae</taxon>
        <taxon>Epilachnini</taxon>
        <taxon>Henosepilachna</taxon>
    </lineage>
</organism>
<name>A0AAW1U709_9CUCU</name>
<evidence type="ECO:0000313" key="2">
    <source>
        <dbReference type="EMBL" id="KAK9876411.1"/>
    </source>
</evidence>
<reference evidence="2 3" key="1">
    <citation type="submission" date="2023-03" db="EMBL/GenBank/DDBJ databases">
        <title>Genome insight into feeding habits of ladybird beetles.</title>
        <authorList>
            <person name="Li H.-S."/>
            <person name="Huang Y.-H."/>
            <person name="Pang H."/>
        </authorList>
    </citation>
    <scope>NUCLEOTIDE SEQUENCE [LARGE SCALE GENOMIC DNA]</scope>
    <source>
        <strain evidence="2">SYSU_2023b</strain>
        <tissue evidence="2">Whole body</tissue>
    </source>
</reference>
<sequence>MSKYITYHLVDICTHLLWTVQEDLHDSTCSEAPATPLSEASTPYSSNILSRNTSRSHSSARKRQGVPNDHDTTDVMKLVGKKLESLQEEDAFQLFGKHITDKLRRFPRSQNAIAQNLISDVLFEAELSTLTRNFQIVDMTYQRQDDFGSLDDGICAHRQSQPMQDNYVPKQNSHTQEYETIGQIQAVSRIIPREDEQDQPTHTHPVLAHSSTAIYLSTFQPNCSTDVTFRVHININLL</sequence>
<evidence type="ECO:0000256" key="1">
    <source>
        <dbReference type="SAM" id="MobiDB-lite"/>
    </source>
</evidence>
<feature type="compositionally biased region" description="Polar residues" evidence="1">
    <location>
        <begin position="38"/>
        <end position="57"/>
    </location>
</feature>